<organism evidence="1 2">
    <name type="scientific">Meloidogyne enterolobii</name>
    <name type="common">Root-knot nematode worm</name>
    <name type="synonym">Meloidogyne mayaguensis</name>
    <dbReference type="NCBI Taxonomy" id="390850"/>
    <lineage>
        <taxon>Eukaryota</taxon>
        <taxon>Metazoa</taxon>
        <taxon>Ecdysozoa</taxon>
        <taxon>Nematoda</taxon>
        <taxon>Chromadorea</taxon>
        <taxon>Rhabditida</taxon>
        <taxon>Tylenchina</taxon>
        <taxon>Tylenchomorpha</taxon>
        <taxon>Tylenchoidea</taxon>
        <taxon>Meloidogynidae</taxon>
        <taxon>Meloidogyninae</taxon>
        <taxon>Meloidogyne</taxon>
    </lineage>
</organism>
<dbReference type="EMBL" id="CAVMJV010000163">
    <property type="protein sequence ID" value="CAK5118341.1"/>
    <property type="molecule type" value="Genomic_DNA"/>
</dbReference>
<dbReference type="Proteomes" id="UP001497535">
    <property type="component" value="Unassembled WGS sequence"/>
</dbReference>
<gene>
    <name evidence="1" type="ORF">MENTE1834_LOCUS46253</name>
</gene>
<name>A0ACB1B1P5_MELEN</name>
<keyword evidence="2" id="KW-1185">Reference proteome</keyword>
<comment type="caution">
    <text evidence="1">The sequence shown here is derived from an EMBL/GenBank/DDBJ whole genome shotgun (WGS) entry which is preliminary data.</text>
</comment>
<proteinExistence type="predicted"/>
<protein>
    <submittedName>
        <fullName evidence="1">Uncharacterized protein</fullName>
    </submittedName>
</protein>
<sequence>MQDYFKIPWINNNLVYRLDWDKIDKPENSLNLQIYKENTPEFEQLKKCKEIFNEDRLLT</sequence>
<accession>A0ACB1B1P5</accession>
<evidence type="ECO:0000313" key="2">
    <source>
        <dbReference type="Proteomes" id="UP001497535"/>
    </source>
</evidence>
<evidence type="ECO:0000313" key="1">
    <source>
        <dbReference type="EMBL" id="CAK5118341.1"/>
    </source>
</evidence>
<reference evidence="1" key="1">
    <citation type="submission" date="2023-11" db="EMBL/GenBank/DDBJ databases">
        <authorList>
            <person name="Poullet M."/>
        </authorList>
    </citation>
    <scope>NUCLEOTIDE SEQUENCE</scope>
    <source>
        <strain evidence="1">E1834</strain>
    </source>
</reference>